<name>A0A9N9NTD6_9GLOM</name>
<comment type="caution">
    <text evidence="1">The sequence shown here is derived from an EMBL/GenBank/DDBJ whole genome shotgun (WGS) entry which is preliminary data.</text>
</comment>
<dbReference type="Proteomes" id="UP000789396">
    <property type="component" value="Unassembled WGS sequence"/>
</dbReference>
<keyword evidence="2" id="KW-1185">Reference proteome</keyword>
<proteinExistence type="predicted"/>
<reference evidence="1" key="1">
    <citation type="submission" date="2021-06" db="EMBL/GenBank/DDBJ databases">
        <authorList>
            <person name="Kallberg Y."/>
            <person name="Tangrot J."/>
            <person name="Rosling A."/>
        </authorList>
    </citation>
    <scope>NUCLEOTIDE SEQUENCE</scope>
    <source>
        <strain evidence="1">IN212</strain>
    </source>
</reference>
<organism evidence="1 2">
    <name type="scientific">Racocetra fulgida</name>
    <dbReference type="NCBI Taxonomy" id="60492"/>
    <lineage>
        <taxon>Eukaryota</taxon>
        <taxon>Fungi</taxon>
        <taxon>Fungi incertae sedis</taxon>
        <taxon>Mucoromycota</taxon>
        <taxon>Glomeromycotina</taxon>
        <taxon>Glomeromycetes</taxon>
        <taxon>Diversisporales</taxon>
        <taxon>Gigasporaceae</taxon>
        <taxon>Racocetra</taxon>
    </lineage>
</organism>
<protein>
    <submittedName>
        <fullName evidence="1">6545_t:CDS:1</fullName>
    </submittedName>
</protein>
<feature type="non-terminal residue" evidence="1">
    <location>
        <position position="1"/>
    </location>
</feature>
<dbReference type="AlphaFoldDB" id="A0A9N9NTD6"/>
<feature type="non-terminal residue" evidence="1">
    <location>
        <position position="83"/>
    </location>
</feature>
<dbReference type="OrthoDB" id="2325560at2759"/>
<evidence type="ECO:0000313" key="1">
    <source>
        <dbReference type="EMBL" id="CAG8755467.1"/>
    </source>
</evidence>
<evidence type="ECO:0000313" key="2">
    <source>
        <dbReference type="Proteomes" id="UP000789396"/>
    </source>
</evidence>
<gene>
    <name evidence="1" type="ORF">RFULGI_LOCUS13908</name>
</gene>
<accession>A0A9N9NTD6</accession>
<sequence length="83" mass="9363">PVSQDIYESIKGWWSAPLLPKNKKQAPKAKFTGRNKIKENSHGISYVTGKFKSISIKASLLLISLEEPKFDKSDIGVKYILKE</sequence>
<dbReference type="EMBL" id="CAJVPZ010038407">
    <property type="protein sequence ID" value="CAG8755467.1"/>
    <property type="molecule type" value="Genomic_DNA"/>
</dbReference>